<feature type="transmembrane region" description="Helical" evidence="2">
    <location>
        <begin position="106"/>
        <end position="124"/>
    </location>
</feature>
<name>A0A1Y2FA67_PROLT</name>
<dbReference type="Proteomes" id="UP000193685">
    <property type="component" value="Unassembled WGS sequence"/>
</dbReference>
<evidence type="ECO:0000256" key="1">
    <source>
        <dbReference type="SAM" id="MobiDB-lite"/>
    </source>
</evidence>
<proteinExistence type="predicted"/>
<keyword evidence="2" id="KW-0472">Membrane</keyword>
<organism evidence="3 4">
    <name type="scientific">Protomyces lactucae-debilis</name>
    <dbReference type="NCBI Taxonomy" id="2754530"/>
    <lineage>
        <taxon>Eukaryota</taxon>
        <taxon>Fungi</taxon>
        <taxon>Dikarya</taxon>
        <taxon>Ascomycota</taxon>
        <taxon>Taphrinomycotina</taxon>
        <taxon>Taphrinomycetes</taxon>
        <taxon>Taphrinales</taxon>
        <taxon>Protomycetaceae</taxon>
        <taxon>Protomyces</taxon>
    </lineage>
</organism>
<reference evidence="3 4" key="1">
    <citation type="submission" date="2016-07" db="EMBL/GenBank/DDBJ databases">
        <title>Pervasive Adenine N6-methylation of Active Genes in Fungi.</title>
        <authorList>
            <consortium name="DOE Joint Genome Institute"/>
            <person name="Mondo S.J."/>
            <person name="Dannebaum R.O."/>
            <person name="Kuo R.C."/>
            <person name="Labutti K."/>
            <person name="Haridas S."/>
            <person name="Kuo A."/>
            <person name="Salamov A."/>
            <person name="Ahrendt S.R."/>
            <person name="Lipzen A."/>
            <person name="Sullivan W."/>
            <person name="Andreopoulos W.B."/>
            <person name="Clum A."/>
            <person name="Lindquist E."/>
            <person name="Daum C."/>
            <person name="Ramamoorthy G.K."/>
            <person name="Gryganskyi A."/>
            <person name="Culley D."/>
            <person name="Magnuson J.K."/>
            <person name="James T.Y."/>
            <person name="O'Malley M.A."/>
            <person name="Stajich J.E."/>
            <person name="Spatafora J.W."/>
            <person name="Visel A."/>
            <person name="Grigoriev I.V."/>
        </authorList>
    </citation>
    <scope>NUCLEOTIDE SEQUENCE [LARGE SCALE GENOMIC DNA]</scope>
    <source>
        <strain evidence="3 4">12-1054</strain>
    </source>
</reference>
<protein>
    <submittedName>
        <fullName evidence="3">Uncharacterized protein</fullName>
    </submittedName>
</protein>
<sequence length="146" mass="16260">MRILSELRSRRSSLLATLAKRRCVCGQQVRQPTRSGMLSSALLATTGTTQSCLIEQLRHKKRLAEADQPVDRRRNWHAGTISTSQRRKYPANRQARRRQRYKNPTATSYGTLLLLLLVLSHTVLTPTEQTQAANNGGNSAASGCSE</sequence>
<dbReference type="AlphaFoldDB" id="A0A1Y2FA67"/>
<dbReference type="GeneID" id="63788951"/>
<dbReference type="RefSeq" id="XP_040724457.1">
    <property type="nucleotide sequence ID" value="XM_040872352.1"/>
</dbReference>
<keyword evidence="4" id="KW-1185">Reference proteome</keyword>
<keyword evidence="2" id="KW-0812">Transmembrane</keyword>
<feature type="region of interest" description="Disordered" evidence="1">
    <location>
        <begin position="77"/>
        <end position="103"/>
    </location>
</feature>
<evidence type="ECO:0000256" key="2">
    <source>
        <dbReference type="SAM" id="Phobius"/>
    </source>
</evidence>
<gene>
    <name evidence="3" type="ORF">BCR37DRAFT_53866</name>
</gene>
<feature type="compositionally biased region" description="Basic residues" evidence="1">
    <location>
        <begin position="85"/>
        <end position="101"/>
    </location>
</feature>
<dbReference type="EMBL" id="MCFI01000012">
    <property type="protein sequence ID" value="ORY80812.1"/>
    <property type="molecule type" value="Genomic_DNA"/>
</dbReference>
<evidence type="ECO:0000313" key="4">
    <source>
        <dbReference type="Proteomes" id="UP000193685"/>
    </source>
</evidence>
<accession>A0A1Y2FA67</accession>
<keyword evidence="2" id="KW-1133">Transmembrane helix</keyword>
<comment type="caution">
    <text evidence="3">The sequence shown here is derived from an EMBL/GenBank/DDBJ whole genome shotgun (WGS) entry which is preliminary data.</text>
</comment>
<evidence type="ECO:0000313" key="3">
    <source>
        <dbReference type="EMBL" id="ORY80812.1"/>
    </source>
</evidence>